<evidence type="ECO:0000313" key="3">
    <source>
        <dbReference type="Proteomes" id="UP000265618"/>
    </source>
</evidence>
<protein>
    <submittedName>
        <fullName evidence="2">Uncharacterized protein</fullName>
    </submittedName>
</protein>
<keyword evidence="3" id="KW-1185">Reference proteome</keyword>
<comment type="caution">
    <text evidence="2">The sequence shown here is derived from an EMBL/GenBank/DDBJ whole genome shotgun (WGS) entry which is preliminary data.</text>
</comment>
<feature type="compositionally biased region" description="Polar residues" evidence="1">
    <location>
        <begin position="336"/>
        <end position="346"/>
    </location>
</feature>
<evidence type="ECO:0000256" key="1">
    <source>
        <dbReference type="SAM" id="MobiDB-lite"/>
    </source>
</evidence>
<dbReference type="Proteomes" id="UP000265618">
    <property type="component" value="Unassembled WGS sequence"/>
</dbReference>
<feature type="compositionally biased region" description="Low complexity" evidence="1">
    <location>
        <begin position="57"/>
        <end position="98"/>
    </location>
</feature>
<proteinExistence type="predicted"/>
<evidence type="ECO:0000313" key="2">
    <source>
        <dbReference type="EMBL" id="GIQ87283.1"/>
    </source>
</evidence>
<feature type="compositionally biased region" description="Basic and acidic residues" evidence="1">
    <location>
        <begin position="99"/>
        <end position="115"/>
    </location>
</feature>
<reference evidence="2 3" key="1">
    <citation type="journal article" date="2018" name="PLoS ONE">
        <title>The draft genome of Kipferlia bialata reveals reductive genome evolution in fornicate parasites.</title>
        <authorList>
            <person name="Tanifuji G."/>
            <person name="Takabayashi S."/>
            <person name="Kume K."/>
            <person name="Takagi M."/>
            <person name="Nakayama T."/>
            <person name="Kamikawa R."/>
            <person name="Inagaki Y."/>
            <person name="Hashimoto T."/>
        </authorList>
    </citation>
    <scope>NUCLEOTIDE SEQUENCE [LARGE SCALE GENOMIC DNA]</scope>
    <source>
        <strain evidence="2">NY0173</strain>
    </source>
</reference>
<sequence>MEYRTLALLSRLASERSSRPSSHRRPTSTHQREVSRERARSVGQGGRPPRQSTAGQSSRSSFSSREYLTVSSQARSRARSNSYGGRPSSARRPSSQGAARRERESSRDSPRDVEVKPGVSLTKYHGTIVSTRSEAQKQAYPDRINLVHIDAFRPLSVLLFNRLRQVAQALRGRGAERDRAGDTGTEGWIIQTLPQAWADTLRHIAASALPWKPSRLVQGRSCRVMSVFTEASGMAPPTILMSRTAQLMVQCAEDDVSLSPKVLDTLNRLLSPQSISSTPDIPLACTYATPALMVGPPMLLQKTVTVPYKAYLSTLREMEAERDNPNHDSDSEGETETPSHSVPSSCIQTPIFDRKCMTEEERDSHRERDRDRVAALLKMIKSMTVWCNWGKAGLALPEPSSLHAWLNTCIYLPGSITVLMNLVTLASEAVSLALEGTCSALLRLMKDADLTPCPQAVADVYPRLDRDIISYSGSCVLIAQTLCSQALVLVERLKPLLPNFLPMVPGLETMSPVQFVMNTSMRIGVVGTAISAYGGVVRSSTLANVLGPQIVGLARALVPADAYPKWDSGSSMLLASLDGYTAYDALTKGAQ</sequence>
<feature type="region of interest" description="Disordered" evidence="1">
    <location>
        <begin position="1"/>
        <end position="119"/>
    </location>
</feature>
<dbReference type="AlphaFoldDB" id="A0A9K3GLE8"/>
<feature type="region of interest" description="Disordered" evidence="1">
    <location>
        <begin position="319"/>
        <end position="346"/>
    </location>
</feature>
<dbReference type="EMBL" id="BDIP01003107">
    <property type="protein sequence ID" value="GIQ87283.1"/>
    <property type="molecule type" value="Genomic_DNA"/>
</dbReference>
<name>A0A9K3GLE8_9EUKA</name>
<gene>
    <name evidence="2" type="ORF">KIPB_009287</name>
</gene>
<feature type="compositionally biased region" description="Basic and acidic residues" evidence="1">
    <location>
        <begin position="319"/>
        <end position="330"/>
    </location>
</feature>
<accession>A0A9K3GLE8</accession>
<organism evidence="2 3">
    <name type="scientific">Kipferlia bialata</name>
    <dbReference type="NCBI Taxonomy" id="797122"/>
    <lineage>
        <taxon>Eukaryota</taxon>
        <taxon>Metamonada</taxon>
        <taxon>Carpediemonas-like organisms</taxon>
        <taxon>Kipferlia</taxon>
    </lineage>
</organism>
<feature type="compositionally biased region" description="Basic and acidic residues" evidence="1">
    <location>
        <begin position="30"/>
        <end position="40"/>
    </location>
</feature>
<feature type="compositionally biased region" description="Low complexity" evidence="1">
    <location>
        <begin position="1"/>
        <end position="12"/>
    </location>
</feature>